<protein>
    <submittedName>
        <fullName evidence="4">Uncharacterized protein</fullName>
    </submittedName>
</protein>
<name>B8MHU0_TALSN</name>
<feature type="region of interest" description="Disordered" evidence="1">
    <location>
        <begin position="149"/>
        <end position="171"/>
    </location>
</feature>
<reference evidence="5" key="1">
    <citation type="journal article" date="2015" name="Genome Announc.">
        <title>Genome sequence of the AIDS-associated pathogen Penicillium marneffei (ATCC18224) and its near taxonomic relative Talaromyces stipitatus (ATCC10500).</title>
        <authorList>
            <person name="Nierman W.C."/>
            <person name="Fedorova-Abrams N.D."/>
            <person name="Andrianopoulos A."/>
        </authorList>
    </citation>
    <scope>NUCLEOTIDE SEQUENCE [LARGE SCALE GENOMIC DNA]</scope>
    <source>
        <strain evidence="5">ATCC 10500 / CBS 375.48 / QM 6759 / NRRL 1006</strain>
    </source>
</reference>
<proteinExistence type="predicted"/>
<feature type="chain" id="PRO_5002875185" evidence="3">
    <location>
        <begin position="31"/>
        <end position="276"/>
    </location>
</feature>
<dbReference type="GeneID" id="8106251"/>
<keyword evidence="2" id="KW-0812">Transmembrane</keyword>
<keyword evidence="3" id="KW-0732">Signal</keyword>
<dbReference type="Proteomes" id="UP000001745">
    <property type="component" value="Unassembled WGS sequence"/>
</dbReference>
<evidence type="ECO:0000313" key="4">
    <source>
        <dbReference type="EMBL" id="EED16420.1"/>
    </source>
</evidence>
<evidence type="ECO:0000256" key="2">
    <source>
        <dbReference type="SAM" id="Phobius"/>
    </source>
</evidence>
<accession>B8MHU0</accession>
<evidence type="ECO:0000313" key="5">
    <source>
        <dbReference type="Proteomes" id="UP000001745"/>
    </source>
</evidence>
<feature type="compositionally biased region" description="Polar residues" evidence="1">
    <location>
        <begin position="228"/>
        <end position="259"/>
    </location>
</feature>
<keyword evidence="2" id="KW-1133">Transmembrane helix</keyword>
<dbReference type="EMBL" id="EQ962656">
    <property type="protein sequence ID" value="EED16420.1"/>
    <property type="molecule type" value="Genomic_DNA"/>
</dbReference>
<feature type="compositionally biased region" description="Low complexity" evidence="1">
    <location>
        <begin position="39"/>
        <end position="49"/>
    </location>
</feature>
<evidence type="ECO:0000256" key="1">
    <source>
        <dbReference type="SAM" id="MobiDB-lite"/>
    </source>
</evidence>
<feature type="transmembrane region" description="Helical" evidence="2">
    <location>
        <begin position="70"/>
        <end position="92"/>
    </location>
</feature>
<feature type="signal peptide" evidence="3">
    <location>
        <begin position="1"/>
        <end position="30"/>
    </location>
</feature>
<gene>
    <name evidence="4" type="ORF">TSTA_015090</name>
</gene>
<feature type="region of interest" description="Disordered" evidence="1">
    <location>
        <begin position="34"/>
        <end position="54"/>
    </location>
</feature>
<evidence type="ECO:0000256" key="3">
    <source>
        <dbReference type="SAM" id="SignalP"/>
    </source>
</evidence>
<dbReference type="OMA" id="VQFSAMR"/>
<sequence>MKQHINISQPSSQLLALALVASWLAITVQADSSLGTDAPGSSPNSGGPSTAYNDAGASGSNGGLSKTAQIAIGVVVGTIGLGAIIGGIVFFFRRKKKLDEKIKRYEAINAYHSAQSDAKQQQGMSLRQQRCQRQRERDVEQGMLEISTLPKDQTRDSVMPKYDPSSFHRHQYSLDSTRGLSIDMPREPLISHHQRQSSSISNNICISSMPPVPRLQKSASKRSKGTMGYNTQSSTENSGQLPNNLSALDQQSSSNNQTLKGPKKPKPALTRLITNL</sequence>
<dbReference type="VEuPathDB" id="FungiDB:TSTA_015090"/>
<dbReference type="AlphaFoldDB" id="B8MHU0"/>
<feature type="compositionally biased region" description="Low complexity" evidence="1">
    <location>
        <begin position="196"/>
        <end position="208"/>
    </location>
</feature>
<keyword evidence="5" id="KW-1185">Reference proteome</keyword>
<dbReference type="HOGENOM" id="CLU_1058359_0_0_1"/>
<dbReference type="PhylomeDB" id="B8MHU0"/>
<organism evidence="4 5">
    <name type="scientific">Talaromyces stipitatus (strain ATCC 10500 / CBS 375.48 / QM 6759 / NRRL 1006)</name>
    <name type="common">Penicillium stipitatum</name>
    <dbReference type="NCBI Taxonomy" id="441959"/>
    <lineage>
        <taxon>Eukaryota</taxon>
        <taxon>Fungi</taxon>
        <taxon>Dikarya</taxon>
        <taxon>Ascomycota</taxon>
        <taxon>Pezizomycotina</taxon>
        <taxon>Eurotiomycetes</taxon>
        <taxon>Eurotiomycetidae</taxon>
        <taxon>Eurotiales</taxon>
        <taxon>Trichocomaceae</taxon>
        <taxon>Talaromyces</taxon>
        <taxon>Talaromyces sect. Talaromyces</taxon>
    </lineage>
</organism>
<dbReference type="InParanoid" id="B8MHU0"/>
<keyword evidence="2" id="KW-0472">Membrane</keyword>
<feature type="region of interest" description="Disordered" evidence="1">
    <location>
        <begin position="191"/>
        <end position="276"/>
    </location>
</feature>
<dbReference type="RefSeq" id="XP_002483654.1">
    <property type="nucleotide sequence ID" value="XM_002483609.1"/>
</dbReference>
<dbReference type="OrthoDB" id="4227463at2759"/>